<evidence type="ECO:0000313" key="2">
    <source>
        <dbReference type="Proteomes" id="UP000184774"/>
    </source>
</evidence>
<evidence type="ECO:0000313" key="1">
    <source>
        <dbReference type="EMBL" id="SIO96471.1"/>
    </source>
</evidence>
<organism evidence="1 2">
    <name type="scientific">Vibrio spartinae</name>
    <dbReference type="NCBI Taxonomy" id="1918945"/>
    <lineage>
        <taxon>Bacteria</taxon>
        <taxon>Pseudomonadati</taxon>
        <taxon>Pseudomonadota</taxon>
        <taxon>Gammaproteobacteria</taxon>
        <taxon>Vibrionales</taxon>
        <taxon>Vibrionaceae</taxon>
        <taxon>Vibrio</taxon>
    </lineage>
</organism>
<proteinExistence type="predicted"/>
<gene>
    <name evidence="1" type="ORF">VSP9026_04260</name>
</gene>
<accession>A0A1N6MAM9</accession>
<sequence length="296" mass="32624">MMWTQSSLTWPTSANEIQIRASSVIEQVGADHGEERLAALESDAAFGRHPLSQDAQALLNLRTELDRLLSQGQVLTVTPYQFQVGGESESGEILDTDAAVKRLAEKLRDYADTHRPNGQLHAIVVMLTAPTRQQFAEQLQRVTTVMPLPEWCQAQRHTESLLAADHEKLRKPAAIIQPRFKPVAPVSTTPFADMNAALGTHIATLESLASDRVNVIGKLRQLAEKRQSTLQTVSDTLQAMQTMNAQVWSVALTGELASLSHQLAEMLPPNYHRYAVASLILSASPMPFFEELLCSP</sequence>
<protein>
    <submittedName>
        <fullName evidence="1">Uncharacterized protein</fullName>
    </submittedName>
</protein>
<dbReference type="RefSeq" id="WP_083602764.1">
    <property type="nucleotide sequence ID" value="NZ_AP024908.1"/>
</dbReference>
<name>A0A1N6MAM9_9VIBR</name>
<reference evidence="1 2" key="1">
    <citation type="submission" date="2016-12" db="EMBL/GenBank/DDBJ databases">
        <authorList>
            <person name="Song W.-J."/>
            <person name="Kurnit D.M."/>
        </authorList>
    </citation>
    <scope>NUCLEOTIDE SEQUENCE [LARGE SCALE GENOMIC DNA]</scope>
    <source>
        <strain evidence="1 2">CECT 9026</strain>
    </source>
</reference>
<dbReference type="OrthoDB" id="6399296at2"/>
<dbReference type="EMBL" id="FSSB01000030">
    <property type="protein sequence ID" value="SIO96471.1"/>
    <property type="molecule type" value="Genomic_DNA"/>
</dbReference>
<dbReference type="AlphaFoldDB" id="A0A1N6MAM9"/>
<dbReference type="Proteomes" id="UP000184774">
    <property type="component" value="Unassembled WGS sequence"/>
</dbReference>